<dbReference type="AlphaFoldDB" id="B0EC06"/>
<protein>
    <recommendedName>
        <fullName evidence="1">Deoxynucleoside kinase domain-containing protein</fullName>
    </recommendedName>
</protein>
<reference evidence="3" key="1">
    <citation type="submission" date="2007-12" db="EMBL/GenBank/DDBJ databases">
        <title>Annotation of Entamoeba dispar SAW760.</title>
        <authorList>
            <person name="Lorenzi H."/>
            <person name="Inman J."/>
            <person name="Schobel S."/>
            <person name="Amedeo P."/>
            <person name="Caler E."/>
        </authorList>
    </citation>
    <scope>NUCLEOTIDE SEQUENCE [LARGE SCALE GENOMIC DNA]</scope>
    <source>
        <strain evidence="3">ATCC PRA-260 / SAW760</strain>
    </source>
</reference>
<dbReference type="PANTHER" id="PTHR10513">
    <property type="entry name" value="DEOXYNUCLEOSIDE KINASE"/>
    <property type="match status" value="1"/>
</dbReference>
<dbReference type="InterPro" id="IPR031314">
    <property type="entry name" value="DNK_dom"/>
</dbReference>
<sequence length="246" mass="29361">MTSSNSLTNSYINTEEYIYQFAKQHIFLSGGLAVGKTTVINRIHDYFLNRDEIVFIREYIDFDSNGMNMLERLHGGLISNYEFQLYVLDCYEKQLNTIDYEEADIVLWERHPCEALYIFCKNDYTLTFNERIKIEMKLDSLCERYEIPKFGDKNIDYIDFDIIINDSDSVSNYLVGELIYPMLMGEYEKNVFVLLYCSNLEKQFERLTKRGRFVELESYKKKEDLLIITNDYFGFYLKYKNNLTIN</sequence>
<dbReference type="eggNOG" id="ENOG502SX5E">
    <property type="taxonomic scope" value="Eukaryota"/>
</dbReference>
<accession>B0EC06</accession>
<dbReference type="GeneID" id="5880813"/>
<evidence type="ECO:0000313" key="2">
    <source>
        <dbReference type="EMBL" id="EDR27935.1"/>
    </source>
</evidence>
<feature type="domain" description="Deoxynucleoside kinase" evidence="1">
    <location>
        <begin position="28"/>
        <end position="125"/>
    </location>
</feature>
<dbReference type="Gene3D" id="3.40.50.300">
    <property type="entry name" value="P-loop containing nucleotide triphosphate hydrolases"/>
    <property type="match status" value="1"/>
</dbReference>
<dbReference type="Pfam" id="PF01712">
    <property type="entry name" value="dNK"/>
    <property type="match status" value="1"/>
</dbReference>
<organism evidence="3">
    <name type="scientific">Entamoeba dispar (strain ATCC PRA-260 / SAW760)</name>
    <dbReference type="NCBI Taxonomy" id="370354"/>
    <lineage>
        <taxon>Eukaryota</taxon>
        <taxon>Amoebozoa</taxon>
        <taxon>Evosea</taxon>
        <taxon>Archamoebae</taxon>
        <taxon>Mastigamoebida</taxon>
        <taxon>Entamoebidae</taxon>
        <taxon>Entamoeba</taxon>
    </lineage>
</organism>
<keyword evidence="3" id="KW-1185">Reference proteome</keyword>
<dbReference type="VEuPathDB" id="AmoebaDB:EDI_294360"/>
<dbReference type="KEGG" id="edi:EDI_294360"/>
<evidence type="ECO:0000259" key="1">
    <source>
        <dbReference type="Pfam" id="PF01712"/>
    </source>
</evidence>
<name>B0EC06_ENTDS</name>
<dbReference type="InterPro" id="IPR027417">
    <property type="entry name" value="P-loop_NTPase"/>
</dbReference>
<dbReference type="InterPro" id="IPR050566">
    <property type="entry name" value="Deoxyribonucleoside_kinase"/>
</dbReference>
<dbReference type="Proteomes" id="UP000008076">
    <property type="component" value="Unassembled WGS sequence"/>
</dbReference>
<dbReference type="GO" id="GO:0005739">
    <property type="term" value="C:mitochondrion"/>
    <property type="evidence" value="ECO:0007669"/>
    <property type="project" value="TreeGrafter"/>
</dbReference>
<proteinExistence type="predicted"/>
<dbReference type="SUPFAM" id="SSF52540">
    <property type="entry name" value="P-loop containing nucleoside triphosphate hydrolases"/>
    <property type="match status" value="1"/>
</dbReference>
<evidence type="ECO:0000313" key="3">
    <source>
        <dbReference type="Proteomes" id="UP000008076"/>
    </source>
</evidence>
<dbReference type="PANTHER" id="PTHR10513:SF35">
    <property type="entry name" value="DEOXYADENOSINE KINASE"/>
    <property type="match status" value="1"/>
</dbReference>
<gene>
    <name evidence="2" type="ORF">EDI_294360</name>
</gene>
<dbReference type="GO" id="GO:0019136">
    <property type="term" value="F:deoxynucleoside kinase activity"/>
    <property type="evidence" value="ECO:0007669"/>
    <property type="project" value="TreeGrafter"/>
</dbReference>
<dbReference type="RefSeq" id="XP_001735848.1">
    <property type="nucleotide sequence ID" value="XM_001735796.1"/>
</dbReference>
<dbReference type="EMBL" id="DS548665">
    <property type="protein sequence ID" value="EDR27935.1"/>
    <property type="molecule type" value="Genomic_DNA"/>
</dbReference>